<evidence type="ECO:0000313" key="4">
    <source>
        <dbReference type="Proteomes" id="UP000677537"/>
    </source>
</evidence>
<organism evidence="3 4">
    <name type="scientific">Roseomonas indoligenes</name>
    <dbReference type="NCBI Taxonomy" id="2820811"/>
    <lineage>
        <taxon>Bacteria</taxon>
        <taxon>Pseudomonadati</taxon>
        <taxon>Pseudomonadota</taxon>
        <taxon>Alphaproteobacteria</taxon>
        <taxon>Acetobacterales</taxon>
        <taxon>Roseomonadaceae</taxon>
        <taxon>Roseomonas</taxon>
    </lineage>
</organism>
<name>A0A940S3E5_9PROT</name>
<keyword evidence="1" id="KW-0732">Signal</keyword>
<gene>
    <name evidence="3" type="ORF">J5Y10_05070</name>
</gene>
<sequence>MRHAMMLCVVLLAGLASGAARADVIFSFGQVGPFQYQPGPFAPANTSFSGELVVSDEAAQAGFSYQVANSDPGTETPVVSDLAGLVTLRIAGGNRYNATGGFGFVTLDDFTQPRPPGSSGFIKSLSLSGSTATGLFGTVGFRDTEAEFYLQFSGAAFTGQFGADYGGACGLNAARCTFSGTVTAASVAVPEPASLALFGIGLLGLGFVRRARKSATS</sequence>
<proteinExistence type="predicted"/>
<dbReference type="InterPro" id="IPR013424">
    <property type="entry name" value="Ice-binding_C"/>
</dbReference>
<dbReference type="EMBL" id="JAGIZA010000003">
    <property type="protein sequence ID" value="MBP0492146.1"/>
    <property type="molecule type" value="Genomic_DNA"/>
</dbReference>
<evidence type="ECO:0000256" key="1">
    <source>
        <dbReference type="SAM" id="SignalP"/>
    </source>
</evidence>
<evidence type="ECO:0000313" key="3">
    <source>
        <dbReference type="EMBL" id="MBP0492146.1"/>
    </source>
</evidence>
<dbReference type="Proteomes" id="UP000677537">
    <property type="component" value="Unassembled WGS sequence"/>
</dbReference>
<evidence type="ECO:0000259" key="2">
    <source>
        <dbReference type="Pfam" id="PF07589"/>
    </source>
</evidence>
<protein>
    <submittedName>
        <fullName evidence="3">PEP-CTERM sorting domain-containing protein</fullName>
    </submittedName>
</protein>
<dbReference type="AlphaFoldDB" id="A0A940S3E5"/>
<comment type="caution">
    <text evidence="3">The sequence shown here is derived from an EMBL/GenBank/DDBJ whole genome shotgun (WGS) entry which is preliminary data.</text>
</comment>
<feature type="domain" description="Ice-binding protein C-terminal" evidence="2">
    <location>
        <begin position="188"/>
        <end position="210"/>
    </location>
</feature>
<feature type="chain" id="PRO_5038085831" evidence="1">
    <location>
        <begin position="23"/>
        <end position="217"/>
    </location>
</feature>
<keyword evidence="4" id="KW-1185">Reference proteome</keyword>
<dbReference type="NCBIfam" id="TIGR02595">
    <property type="entry name" value="PEP_CTERM"/>
    <property type="match status" value="1"/>
</dbReference>
<dbReference type="Pfam" id="PF07589">
    <property type="entry name" value="PEP-CTERM"/>
    <property type="match status" value="1"/>
</dbReference>
<accession>A0A940S3E5</accession>
<feature type="signal peptide" evidence="1">
    <location>
        <begin position="1"/>
        <end position="22"/>
    </location>
</feature>
<reference evidence="3" key="1">
    <citation type="submission" date="2021-03" db="EMBL/GenBank/DDBJ databases">
        <authorList>
            <person name="So Y."/>
        </authorList>
    </citation>
    <scope>NUCLEOTIDE SEQUENCE</scope>
    <source>
        <strain evidence="3">SG15</strain>
    </source>
</reference>